<name>A0A1G6QMB6_9BACT</name>
<dbReference type="RefSeq" id="WP_087938571.1">
    <property type="nucleotide sequence ID" value="NZ_FNAC01000009.1"/>
</dbReference>
<dbReference type="EMBL" id="FNAC01000009">
    <property type="protein sequence ID" value="SDC92837.1"/>
    <property type="molecule type" value="Genomic_DNA"/>
</dbReference>
<evidence type="ECO:0000256" key="3">
    <source>
        <dbReference type="ARBA" id="ARBA00022801"/>
    </source>
</evidence>
<dbReference type="OrthoDB" id="9775607at2"/>
<keyword evidence="4 6" id="KW-0464">Manganese</keyword>
<dbReference type="InterPro" id="IPR006679">
    <property type="entry name" value="Adenine_deam"/>
</dbReference>
<comment type="catalytic activity">
    <reaction evidence="5 6">
        <text>adenine + H2O + H(+) = hypoxanthine + NH4(+)</text>
        <dbReference type="Rhea" id="RHEA:23688"/>
        <dbReference type="ChEBI" id="CHEBI:15377"/>
        <dbReference type="ChEBI" id="CHEBI:15378"/>
        <dbReference type="ChEBI" id="CHEBI:16708"/>
        <dbReference type="ChEBI" id="CHEBI:17368"/>
        <dbReference type="ChEBI" id="CHEBI:28938"/>
        <dbReference type="EC" id="3.5.4.2"/>
    </reaction>
</comment>
<reference evidence="10" key="1">
    <citation type="submission" date="2016-10" db="EMBL/GenBank/DDBJ databases">
        <authorList>
            <person name="Varghese N."/>
            <person name="Submissions S."/>
        </authorList>
    </citation>
    <scope>NUCLEOTIDE SEQUENCE [LARGE SCALE GENOMIC DNA]</scope>
    <source>
        <strain evidence="10">DSM 23095</strain>
    </source>
</reference>
<dbReference type="InterPro" id="IPR032466">
    <property type="entry name" value="Metal_Hydrolase"/>
</dbReference>
<dbReference type="STRING" id="686796.SAMN04488104_1009119"/>
<feature type="domain" description="Amidohydrolase-related" evidence="7">
    <location>
        <begin position="41"/>
        <end position="321"/>
    </location>
</feature>
<comment type="cofactor">
    <cofactor evidence="6">
        <name>Mn(2+)</name>
        <dbReference type="ChEBI" id="CHEBI:29035"/>
    </cofactor>
</comment>
<dbReference type="GO" id="GO:0000034">
    <property type="term" value="F:adenine deaminase activity"/>
    <property type="evidence" value="ECO:0007669"/>
    <property type="project" value="UniProtKB-UniRule"/>
</dbReference>
<protein>
    <recommendedName>
        <fullName evidence="2 6">Adenine deaminase</fullName>
        <shortName evidence="6">Adenase</shortName>
        <shortName evidence="6">Adenine aminase</shortName>
        <ecNumber evidence="2 6">3.5.4.2</ecNumber>
    </recommendedName>
</protein>
<dbReference type="InterPro" id="IPR026912">
    <property type="entry name" value="Adenine_deam_C"/>
</dbReference>
<proteinExistence type="inferred from homology"/>
<evidence type="ECO:0000256" key="5">
    <source>
        <dbReference type="ARBA" id="ARBA00047720"/>
    </source>
</evidence>
<keyword evidence="3 6" id="KW-0378">Hydrolase</keyword>
<organism evidence="9 10">
    <name type="scientific">Algoriphagus faecimaris</name>
    <dbReference type="NCBI Taxonomy" id="686796"/>
    <lineage>
        <taxon>Bacteria</taxon>
        <taxon>Pseudomonadati</taxon>
        <taxon>Bacteroidota</taxon>
        <taxon>Cytophagia</taxon>
        <taxon>Cytophagales</taxon>
        <taxon>Cyclobacteriaceae</taxon>
        <taxon>Algoriphagus</taxon>
    </lineage>
</organism>
<keyword evidence="10" id="KW-1185">Reference proteome</keyword>
<dbReference type="SUPFAM" id="SSF51338">
    <property type="entry name" value="Composite domain of metallo-dependent hydrolases"/>
    <property type="match status" value="1"/>
</dbReference>
<feature type="domain" description="Adenine deaminase C-terminal" evidence="8">
    <location>
        <begin position="368"/>
        <end position="533"/>
    </location>
</feature>
<evidence type="ECO:0000313" key="9">
    <source>
        <dbReference type="EMBL" id="SDC92837.1"/>
    </source>
</evidence>
<comment type="similarity">
    <text evidence="1 6">Belongs to the metallo-dependent hydrolases superfamily. Adenine deaminase family.</text>
</comment>
<dbReference type="GO" id="GO:0006146">
    <property type="term" value="P:adenine catabolic process"/>
    <property type="evidence" value="ECO:0007669"/>
    <property type="project" value="InterPro"/>
</dbReference>
<dbReference type="Gene3D" id="3.20.20.140">
    <property type="entry name" value="Metal-dependent hydrolases"/>
    <property type="match status" value="1"/>
</dbReference>
<gene>
    <name evidence="6" type="primary">ade</name>
    <name evidence="9" type="ORF">SAMN04488104_1009119</name>
</gene>
<dbReference type="InterPro" id="IPR006680">
    <property type="entry name" value="Amidohydro-rel"/>
</dbReference>
<sequence>MISIAQFVDIPQRRIYPVELKINNGKIAGIQPTFARGDLPFLMPGFIDAHVHVESSMLVPSEFARLAVVHGTVATISDPHEIANVCGVEGVNYMIANGKQVPFHFFFGAPSCVPATPFETAGAEIDVQGIEELMSRPEILYLAEMMNWPGTVNQDPVVMEKIRIAQKYGKPIDGHAPGLMGDQAEKYIKAGPSTDHECFTYEEALDKIKLGMKIAIREGSAAKNFEALIDLIDDYPEMIMFCSDDKHPDNLAISHINELAARAVAKGKDLFDVLKAACLNPIEHYSLPVGQLREGDPADFILVKDLEKFEVLATYIKGQKVAEDGKTLISRIKNEVINNFNTSLKKPEDFRLSASSKKVRVIEALDGQLITPEIEGEIVVKNGFAESNLEKDILKITMVNRYEDAPPAVAFTKNFGLKTGAIASSVGHDSHNIIAVGIDDASICRAVNLLIEAKGGVSAVSGVKEEVLPLPVGGIMSPEDGYQVAGAYTRIDRMAKKMGSTLNSPFMTLSFMALLVIPHLKLSDQGLFDGKKFAFCSLFFDL</sequence>
<evidence type="ECO:0000256" key="2">
    <source>
        <dbReference type="ARBA" id="ARBA00012782"/>
    </source>
</evidence>
<accession>A0A1G6QMB6</accession>
<dbReference type="InterPro" id="IPR011059">
    <property type="entry name" value="Metal-dep_hydrolase_composite"/>
</dbReference>
<dbReference type="HAMAP" id="MF_01518">
    <property type="entry name" value="Adenine_deamin"/>
    <property type="match status" value="1"/>
</dbReference>
<dbReference type="EC" id="3.5.4.2" evidence="2 6"/>
<evidence type="ECO:0000256" key="4">
    <source>
        <dbReference type="ARBA" id="ARBA00023211"/>
    </source>
</evidence>
<dbReference type="Pfam" id="PF13382">
    <property type="entry name" value="Adenine_deam_C"/>
    <property type="match status" value="1"/>
</dbReference>
<dbReference type="Pfam" id="PF01979">
    <property type="entry name" value="Amidohydro_1"/>
    <property type="match status" value="1"/>
</dbReference>
<dbReference type="NCBIfam" id="TIGR01178">
    <property type="entry name" value="ade"/>
    <property type="match status" value="1"/>
</dbReference>
<evidence type="ECO:0000256" key="6">
    <source>
        <dbReference type="HAMAP-Rule" id="MF_01518"/>
    </source>
</evidence>
<dbReference type="SUPFAM" id="SSF51556">
    <property type="entry name" value="Metallo-dependent hydrolases"/>
    <property type="match status" value="1"/>
</dbReference>
<dbReference type="CDD" id="cd01295">
    <property type="entry name" value="AdeC"/>
    <property type="match status" value="1"/>
</dbReference>
<dbReference type="PANTHER" id="PTHR11113:SF2">
    <property type="entry name" value="ADENINE DEAMINASE"/>
    <property type="match status" value="1"/>
</dbReference>
<dbReference type="AlphaFoldDB" id="A0A1G6QMB6"/>
<evidence type="ECO:0000259" key="8">
    <source>
        <dbReference type="Pfam" id="PF13382"/>
    </source>
</evidence>
<dbReference type="Proteomes" id="UP000199060">
    <property type="component" value="Unassembled WGS sequence"/>
</dbReference>
<evidence type="ECO:0000259" key="7">
    <source>
        <dbReference type="Pfam" id="PF01979"/>
    </source>
</evidence>
<evidence type="ECO:0000256" key="1">
    <source>
        <dbReference type="ARBA" id="ARBA00006773"/>
    </source>
</evidence>
<dbReference type="PANTHER" id="PTHR11113">
    <property type="entry name" value="N-ACETYLGLUCOSAMINE-6-PHOSPHATE DEACETYLASE"/>
    <property type="match status" value="1"/>
</dbReference>
<evidence type="ECO:0000313" key="10">
    <source>
        <dbReference type="Proteomes" id="UP000199060"/>
    </source>
</evidence>